<feature type="transmembrane region" description="Helical" evidence="1">
    <location>
        <begin position="225"/>
        <end position="249"/>
    </location>
</feature>
<gene>
    <name evidence="2" type="ORF">OF801_00775</name>
</gene>
<evidence type="ECO:0000313" key="3">
    <source>
        <dbReference type="Proteomes" id="UP001164042"/>
    </source>
</evidence>
<organism evidence="2 3">
    <name type="scientific">Lactococcus garvieae</name>
    <dbReference type="NCBI Taxonomy" id="1363"/>
    <lineage>
        <taxon>Bacteria</taxon>
        <taxon>Bacillati</taxon>
        <taxon>Bacillota</taxon>
        <taxon>Bacilli</taxon>
        <taxon>Lactobacillales</taxon>
        <taxon>Streptococcaceae</taxon>
        <taxon>Lactococcus</taxon>
    </lineage>
</organism>
<proteinExistence type="predicted"/>
<accession>A0AA46TVU1</accession>
<feature type="transmembrane region" description="Helical" evidence="1">
    <location>
        <begin position="369"/>
        <end position="391"/>
    </location>
</feature>
<name>A0AA46TVU1_9LACT</name>
<feature type="transmembrane region" description="Helical" evidence="1">
    <location>
        <begin position="411"/>
        <end position="430"/>
    </location>
</feature>
<keyword evidence="1" id="KW-0472">Membrane</keyword>
<feature type="transmembrane region" description="Helical" evidence="1">
    <location>
        <begin position="196"/>
        <end position="213"/>
    </location>
</feature>
<dbReference type="Proteomes" id="UP001164042">
    <property type="component" value="Chromosome"/>
</dbReference>
<feature type="transmembrane region" description="Helical" evidence="1">
    <location>
        <begin position="340"/>
        <end position="357"/>
    </location>
</feature>
<protein>
    <submittedName>
        <fullName evidence="2">DUF2142 domain-containing protein</fullName>
    </submittedName>
</protein>
<feature type="transmembrane region" description="Helical" evidence="1">
    <location>
        <begin position="16"/>
        <end position="36"/>
    </location>
</feature>
<sequence>MNTVNKLSNGKYKVENIFLTIALIFGLITVFIQPIFSAPDEFVHFKHAYSTFHDDTDKLFEEVDKLTTSIPYEGPELNENALNSPEASFAFESAYKDGSFIQKYFKDKVTSTGTLGWNLNFSRLVWLPQALGILIGSFVHSSFGVMIIAGRLLNLLVYILAIYFAIKKAKIGQWVMAAIALLPISIQQAASLSYDVLYYVAIFACFSLLTNLWKRKYKLDWHWLLYILSIIIVLFIPKTAVLALGLFFLTLPTRIFGENKLTRLIDRFWDFWAKHKNLSVIIILLIIYTIFVYEFRQYGGAVRGVQIMFNTFFRADFYNNMDSVLVSGMIGNFGQMTYRLPAWLIVIDFIFIFLIALNEQETYLDKRVAVAGVLTYFLVIILIAINMYMNWTLNKLNIAGALISLGNQGRYYTPFLIVLLPAVLQLKKYIKVDMKEYILRRSFLFIVSVNLVYFLLLTVLFYYADDRGANLFPNILFWIRDLI</sequence>
<evidence type="ECO:0000313" key="2">
    <source>
        <dbReference type="EMBL" id="UYT10506.1"/>
    </source>
</evidence>
<feature type="transmembrane region" description="Helical" evidence="1">
    <location>
        <begin position="278"/>
        <end position="296"/>
    </location>
</feature>
<feature type="transmembrane region" description="Helical" evidence="1">
    <location>
        <begin position="131"/>
        <end position="164"/>
    </location>
</feature>
<evidence type="ECO:0000256" key="1">
    <source>
        <dbReference type="SAM" id="Phobius"/>
    </source>
</evidence>
<dbReference type="InterPro" id="IPR018674">
    <property type="entry name" value="DUF2142_membrane"/>
</dbReference>
<reference evidence="2" key="1">
    <citation type="submission" date="2022-10" db="EMBL/GenBank/DDBJ databases">
        <title>Genome assembly of Lactococcus garvieae isolates from cricket gut.</title>
        <authorList>
            <person name="Luecke A.R."/>
            <person name="Brown A.M.V."/>
            <person name="Wakeman C.A."/>
        </authorList>
    </citation>
    <scope>NUCLEOTIDE SEQUENCE</scope>
    <source>
        <strain evidence="2">Alexii-11_2</strain>
    </source>
</reference>
<dbReference type="EMBL" id="CP109635">
    <property type="protein sequence ID" value="UYT10506.1"/>
    <property type="molecule type" value="Genomic_DNA"/>
</dbReference>
<dbReference type="Pfam" id="PF09913">
    <property type="entry name" value="DUF2142"/>
    <property type="match status" value="1"/>
</dbReference>
<keyword evidence="1" id="KW-0812">Transmembrane</keyword>
<dbReference type="AlphaFoldDB" id="A0AA46TVU1"/>
<dbReference type="RefSeq" id="WP_264308304.1">
    <property type="nucleotide sequence ID" value="NZ_CP109635.1"/>
</dbReference>
<keyword evidence="1" id="KW-1133">Transmembrane helix</keyword>
<feature type="transmembrane region" description="Helical" evidence="1">
    <location>
        <begin position="442"/>
        <end position="464"/>
    </location>
</feature>